<gene>
    <name evidence="1" type="ORF">M472_12650</name>
</gene>
<comment type="caution">
    <text evidence="1">The sequence shown here is derived from an EMBL/GenBank/DDBJ whole genome shotgun (WGS) entry which is preliminary data.</text>
</comment>
<proteinExistence type="predicted"/>
<dbReference type="RefSeq" id="WP_021069955.1">
    <property type="nucleotide sequence ID" value="NZ_ATDL01000014.1"/>
</dbReference>
<sequence>MKEVNTSVIEVPESFRLACELFGITVPDFIQLFVNHYSFVDNFFHDNSPYDLATKSFPYVMEGKGKGVQHDNPKLEKAQIGHLQKLMQRIIKVSINRSYSYGQRRNRGRVLTNSMFDILSKNKNVKTVIYMDEETKINLNKDILVNSIFSGVSVAEFLNRVMRCVTLPDHLARMHLDKGVYNPVIALYIRVYDGYGDIVDEEYRSTAWAKEFIMDIQELDKRFFFNRKIEHRIAAYEDWLDDYLLNNKY</sequence>
<name>U2HVS7_9SPHI</name>
<evidence type="ECO:0000313" key="1">
    <source>
        <dbReference type="EMBL" id="ERJ59622.1"/>
    </source>
</evidence>
<dbReference type="PATRIC" id="fig|1346330.5.peg.1780"/>
<dbReference type="OrthoDB" id="712176at2"/>
<reference evidence="1 2" key="1">
    <citation type="journal article" date="2013" name="Genome Announc.">
        <title>The Draft Genome Sequence of Sphingomonas paucimobilis Strain HER1398 (Proteobacteria), Host to the Giant PAU Phage, Indicates That It Is a Member of the Genus Sphingobacterium (Bacteroidetes).</title>
        <authorList>
            <person name="White R.A.III."/>
            <person name="Suttle C.A."/>
        </authorList>
    </citation>
    <scope>NUCLEOTIDE SEQUENCE [LARGE SCALE GENOMIC DNA]</scope>
    <source>
        <strain evidence="1 2">HER1398</strain>
    </source>
</reference>
<dbReference type="EMBL" id="ATDL01000014">
    <property type="protein sequence ID" value="ERJ59622.1"/>
    <property type="molecule type" value="Genomic_DNA"/>
</dbReference>
<accession>U2HVS7</accession>
<dbReference type="STRING" id="1346330.M472_12650"/>
<dbReference type="AlphaFoldDB" id="U2HVS7"/>
<dbReference type="Proteomes" id="UP000016584">
    <property type="component" value="Unassembled WGS sequence"/>
</dbReference>
<protein>
    <submittedName>
        <fullName evidence="1">Uncharacterized protein</fullName>
    </submittedName>
</protein>
<evidence type="ECO:0000313" key="2">
    <source>
        <dbReference type="Proteomes" id="UP000016584"/>
    </source>
</evidence>
<organism evidence="1 2">
    <name type="scientific">Sphingobacterium paucimobilis HER1398</name>
    <dbReference type="NCBI Taxonomy" id="1346330"/>
    <lineage>
        <taxon>Bacteria</taxon>
        <taxon>Pseudomonadati</taxon>
        <taxon>Bacteroidota</taxon>
        <taxon>Sphingobacteriia</taxon>
        <taxon>Sphingobacteriales</taxon>
        <taxon>Sphingobacteriaceae</taxon>
        <taxon>Sphingobacterium</taxon>
    </lineage>
</organism>
<keyword evidence="2" id="KW-1185">Reference proteome</keyword>